<feature type="compositionally biased region" description="Polar residues" evidence="7">
    <location>
        <begin position="59"/>
        <end position="70"/>
    </location>
</feature>
<feature type="compositionally biased region" description="Low complexity" evidence="7">
    <location>
        <begin position="118"/>
        <end position="129"/>
    </location>
</feature>
<dbReference type="EMBL" id="LACB01000194">
    <property type="protein sequence ID" value="KAJ9486730.1"/>
    <property type="molecule type" value="Genomic_DNA"/>
</dbReference>
<feature type="compositionally biased region" description="Low complexity" evidence="7">
    <location>
        <begin position="38"/>
        <end position="54"/>
    </location>
</feature>
<reference evidence="8" key="2">
    <citation type="journal article" date="2016" name="Fungal Biol.">
        <title>Ochratoxin A production by Penicillium thymicola.</title>
        <authorList>
            <person name="Nguyen H.D.T."/>
            <person name="McMullin D.R."/>
            <person name="Ponomareva E."/>
            <person name="Riley R."/>
            <person name="Pomraning K.R."/>
            <person name="Baker S.E."/>
            <person name="Seifert K.A."/>
        </authorList>
    </citation>
    <scope>NUCLEOTIDE SEQUENCE</scope>
    <source>
        <strain evidence="8">DAOM 180753</strain>
    </source>
</reference>
<evidence type="ECO:0000256" key="6">
    <source>
        <dbReference type="PROSITE-ProRule" id="PRU00221"/>
    </source>
</evidence>
<feature type="repeat" description="WD" evidence="6">
    <location>
        <begin position="337"/>
        <end position="373"/>
    </location>
</feature>
<dbReference type="PROSITE" id="PS50082">
    <property type="entry name" value="WD_REPEATS_2"/>
    <property type="match status" value="3"/>
</dbReference>
<organism evidence="8 9">
    <name type="scientific">Penicillium thymicola</name>
    <dbReference type="NCBI Taxonomy" id="293382"/>
    <lineage>
        <taxon>Eukaryota</taxon>
        <taxon>Fungi</taxon>
        <taxon>Dikarya</taxon>
        <taxon>Ascomycota</taxon>
        <taxon>Pezizomycotina</taxon>
        <taxon>Eurotiomycetes</taxon>
        <taxon>Eurotiomycetidae</taxon>
        <taxon>Eurotiales</taxon>
        <taxon>Aspergillaceae</taxon>
        <taxon>Penicillium</taxon>
    </lineage>
</organism>
<keyword evidence="4" id="KW-0833">Ubl conjugation pathway</keyword>
<dbReference type="GO" id="GO:0043161">
    <property type="term" value="P:proteasome-mediated ubiquitin-dependent protein catabolic process"/>
    <property type="evidence" value="ECO:0007669"/>
    <property type="project" value="TreeGrafter"/>
</dbReference>
<dbReference type="InterPro" id="IPR015943">
    <property type="entry name" value="WD40/YVTN_repeat-like_dom_sf"/>
</dbReference>
<dbReference type="InterPro" id="IPR019775">
    <property type="entry name" value="WD40_repeat_CS"/>
</dbReference>
<feature type="compositionally biased region" description="Pro residues" evidence="7">
    <location>
        <begin position="158"/>
        <end position="171"/>
    </location>
</feature>
<dbReference type="Gene3D" id="2.130.10.10">
    <property type="entry name" value="YVTN repeat-like/Quinoprotein amine dehydrogenase"/>
    <property type="match status" value="3"/>
</dbReference>
<feature type="region of interest" description="Disordered" evidence="7">
    <location>
        <begin position="1"/>
        <end position="177"/>
    </location>
</feature>
<gene>
    <name evidence="8" type="ORF">VN97_g6596</name>
</gene>
<comment type="pathway">
    <text evidence="1">Protein modification; protein ubiquitination.</text>
</comment>
<feature type="compositionally biased region" description="Pro residues" evidence="7">
    <location>
        <begin position="15"/>
        <end position="25"/>
    </location>
</feature>
<accession>A0AAI9TG51</accession>
<reference evidence="8" key="1">
    <citation type="submission" date="2015-06" db="EMBL/GenBank/DDBJ databases">
        <authorList>
            <person name="Nguyen H."/>
        </authorList>
    </citation>
    <scope>NUCLEOTIDE SEQUENCE</scope>
    <source>
        <strain evidence="8">DAOM 180753</strain>
    </source>
</reference>
<proteinExistence type="inferred from homology"/>
<feature type="compositionally biased region" description="Basic and acidic residues" evidence="7">
    <location>
        <begin position="98"/>
        <end position="108"/>
    </location>
</feature>
<evidence type="ECO:0000256" key="1">
    <source>
        <dbReference type="ARBA" id="ARBA00004906"/>
    </source>
</evidence>
<comment type="caution">
    <text evidence="8">The sequence shown here is derived from an EMBL/GenBank/DDBJ whole genome shotgun (WGS) entry which is preliminary data.</text>
</comment>
<evidence type="ECO:0000256" key="3">
    <source>
        <dbReference type="ARBA" id="ARBA00022737"/>
    </source>
</evidence>
<keyword evidence="9" id="KW-1185">Reference proteome</keyword>
<evidence type="ECO:0000256" key="4">
    <source>
        <dbReference type="ARBA" id="ARBA00022786"/>
    </source>
</evidence>
<evidence type="ECO:0000313" key="8">
    <source>
        <dbReference type="EMBL" id="KAJ9486730.1"/>
    </source>
</evidence>
<dbReference type="PROSITE" id="PS50294">
    <property type="entry name" value="WD_REPEATS_REGION"/>
    <property type="match status" value="1"/>
</dbReference>
<dbReference type="PANTHER" id="PTHR22852:SF0">
    <property type="entry name" value="DENTICLELESS PROTEIN HOMOLOG"/>
    <property type="match status" value="1"/>
</dbReference>
<keyword evidence="3" id="KW-0677">Repeat</keyword>
<dbReference type="InterPro" id="IPR051865">
    <property type="entry name" value="WD-repeat_CDT2_adapter"/>
</dbReference>
<dbReference type="SMART" id="SM00320">
    <property type="entry name" value="WD40"/>
    <property type="match status" value="5"/>
</dbReference>
<dbReference type="GO" id="GO:0030674">
    <property type="term" value="F:protein-macromolecule adaptor activity"/>
    <property type="evidence" value="ECO:0007669"/>
    <property type="project" value="TreeGrafter"/>
</dbReference>
<evidence type="ECO:0000313" key="9">
    <source>
        <dbReference type="Proteomes" id="UP001227192"/>
    </source>
</evidence>
<keyword evidence="2 6" id="KW-0853">WD repeat</keyword>
<protein>
    <submittedName>
        <fullName evidence="8">Uncharacterized protein</fullName>
    </submittedName>
</protein>
<dbReference type="GO" id="GO:0005634">
    <property type="term" value="C:nucleus"/>
    <property type="evidence" value="ECO:0007669"/>
    <property type="project" value="TreeGrafter"/>
</dbReference>
<evidence type="ECO:0000256" key="7">
    <source>
        <dbReference type="SAM" id="MobiDB-lite"/>
    </source>
</evidence>
<feature type="compositionally biased region" description="Polar residues" evidence="7">
    <location>
        <begin position="88"/>
        <end position="97"/>
    </location>
</feature>
<evidence type="ECO:0000256" key="2">
    <source>
        <dbReference type="ARBA" id="ARBA00022574"/>
    </source>
</evidence>
<dbReference type="SUPFAM" id="SSF50978">
    <property type="entry name" value="WD40 repeat-like"/>
    <property type="match status" value="1"/>
</dbReference>
<dbReference type="InterPro" id="IPR036322">
    <property type="entry name" value="WD40_repeat_dom_sf"/>
</dbReference>
<evidence type="ECO:0000256" key="5">
    <source>
        <dbReference type="ARBA" id="ARBA00038344"/>
    </source>
</evidence>
<feature type="repeat" description="WD" evidence="6">
    <location>
        <begin position="660"/>
        <end position="690"/>
    </location>
</feature>
<name>A0AAI9TG51_PENTH</name>
<comment type="similarity">
    <text evidence="5">Belongs to the WD repeat cdt2 family.</text>
</comment>
<dbReference type="PROSITE" id="PS00678">
    <property type="entry name" value="WD_REPEATS_1"/>
    <property type="match status" value="1"/>
</dbReference>
<dbReference type="Pfam" id="PF00400">
    <property type="entry name" value="WD40"/>
    <property type="match status" value="3"/>
</dbReference>
<sequence length="726" mass="79917">MDISNFSEVPRSEPVLPPPEPPSSPPSIASDTRRTRKPPTVTPRSFRRFFTPRSLLPTGDTSITPSTSRQALRALTSPAVNRLGPAFSRTSKAGSTRSPHDGLPEDFIRTPSRKRKNSFSSVVSPQSSPLKRVRVRSPIHDVEQDIKTPNIDIRPHALAPPSPPKRNPPVAPVRRSQALQSSGALFMRTMMGTRTNKVTLRSNSGAGWYSPPWRTFAPLISYPGWQDLTSDFYSQSQDRHMCGSYASEGSVALPFCNASCNTNSLVAVGDEEGGIRLLDSSMDDNAGFSGAYLGFRPHMNSIMDLEFSSDDMLLATASGDQTSLIIDMTTQRPIHCLSNHSSSVKRIQFQPASNNKVLATCSRDGNVNIWDLRCKGFERPALQVQCSLESESENAATNAPPKMLYPHVLNTIEGAHAYTTSHKATMDKNDAPPIGRTDITVTSLAFLSPGRENLFVTASEASASVRLWDLRTAHNNRRGRPVIPLSTTQEPESHVKYRRFGLTSMAFGGDGSRLYTLCRDNTVYTYSTSHLILGHAPELSLNNNRPRRTGGSDKDGLGPLYGFRHPRLQISSFYVKLAVRKANHDHPEMLATGSSDHCPILFPTDERYLNSPVKTPAESLPSRTSLFTTRSGLRRTNSGIGLSGRLEDTIPIHQSGTPLIEGHQKEVTGLSWTPSGELITVSDDYSARCWREGPEARELRSGGETEGKRWMCGWADMKDSIDDEDE</sequence>
<dbReference type="Proteomes" id="UP001227192">
    <property type="component" value="Unassembled WGS sequence"/>
</dbReference>
<dbReference type="PANTHER" id="PTHR22852">
    <property type="entry name" value="LETHAL 2 DENTICLELESS PROTEIN RETINOIC ACID-REGULATED NUCLEAR MATRIX-ASSOCIATED PROTEIN"/>
    <property type="match status" value="1"/>
</dbReference>
<dbReference type="InterPro" id="IPR001680">
    <property type="entry name" value="WD40_rpt"/>
</dbReference>
<dbReference type="AlphaFoldDB" id="A0AAI9TG51"/>
<feature type="repeat" description="WD" evidence="6">
    <location>
        <begin position="295"/>
        <end position="336"/>
    </location>
</feature>